<organism evidence="3 4">
    <name type="scientific">Affinibrenneria salicis</name>
    <dbReference type="NCBI Taxonomy" id="2590031"/>
    <lineage>
        <taxon>Bacteria</taxon>
        <taxon>Pseudomonadati</taxon>
        <taxon>Pseudomonadota</taxon>
        <taxon>Gammaproteobacteria</taxon>
        <taxon>Enterobacterales</taxon>
        <taxon>Pectobacteriaceae</taxon>
        <taxon>Affinibrenneria</taxon>
    </lineage>
</organism>
<gene>
    <name evidence="2" type="ORF">FJU30_01140</name>
    <name evidence="3" type="ORF">FJU30_03625</name>
</gene>
<keyword evidence="4" id="KW-1185">Reference proteome</keyword>
<sequence length="125" mass="13964">MATWKDIFIAVILIVPIFAVCRTVLYLLIIPVKEGFTQARVLKNGVGANADIVSVQQTNEWGGNKPVCNITVRFITLDGKEYEASVKKALDINEVERFKAGNGTTIKYDPKKPHKIAIYDKPLFL</sequence>
<reference evidence="3 4" key="1">
    <citation type="submission" date="2019-09" db="EMBL/GenBank/DDBJ databases">
        <authorList>
            <person name="Li Y."/>
        </authorList>
    </citation>
    <scope>NUCLEOTIDE SEQUENCE [LARGE SCALE GENOMIC DNA]</scope>
    <source>
        <strain evidence="3 4">L3-3HA</strain>
    </source>
</reference>
<protein>
    <submittedName>
        <fullName evidence="3">DUF3592 domain-containing protein</fullName>
    </submittedName>
</protein>
<evidence type="ECO:0000313" key="4">
    <source>
        <dbReference type="Proteomes" id="UP000335415"/>
    </source>
</evidence>
<dbReference type="RefSeq" id="WP_150433603.1">
    <property type="nucleotide sequence ID" value="NZ_VYKJ01000001.1"/>
</dbReference>
<proteinExistence type="predicted"/>
<dbReference type="EMBL" id="VYKJ01000001">
    <property type="protein sequence ID" value="KAA9003080.1"/>
    <property type="molecule type" value="Genomic_DNA"/>
</dbReference>
<keyword evidence="1" id="KW-0812">Transmembrane</keyword>
<evidence type="ECO:0000313" key="2">
    <source>
        <dbReference type="EMBL" id="KAA9002632.1"/>
    </source>
</evidence>
<evidence type="ECO:0000256" key="1">
    <source>
        <dbReference type="SAM" id="Phobius"/>
    </source>
</evidence>
<dbReference type="AlphaFoldDB" id="A0A5J5G6Y8"/>
<keyword evidence="1" id="KW-1133">Transmembrane helix</keyword>
<keyword evidence="1" id="KW-0472">Membrane</keyword>
<name>A0A5J5G6Y8_9GAMM</name>
<feature type="transmembrane region" description="Helical" evidence="1">
    <location>
        <begin position="7"/>
        <end position="29"/>
    </location>
</feature>
<evidence type="ECO:0000313" key="3">
    <source>
        <dbReference type="EMBL" id="KAA9003080.1"/>
    </source>
</evidence>
<accession>A0A5J5G6Y8</accession>
<dbReference type="EMBL" id="VYKJ01000001">
    <property type="protein sequence ID" value="KAA9002632.1"/>
    <property type="molecule type" value="Genomic_DNA"/>
</dbReference>
<comment type="caution">
    <text evidence="3">The sequence shown here is derived from an EMBL/GenBank/DDBJ whole genome shotgun (WGS) entry which is preliminary data.</text>
</comment>
<dbReference type="OrthoDB" id="6627659at2"/>
<dbReference type="Proteomes" id="UP000335415">
    <property type="component" value="Unassembled WGS sequence"/>
</dbReference>